<sequence length="272" mass="31491">MPETMYNPSEQALPRDGNGNIDVNTWARDNLDQDMITENVRDLEAQKERLHKDFVQYATQWPEDTLVILCAEGYEFHLLAPCLYFTAKRYKQHAACHTVPNSPTLIIDLPFHDWMVNAAVTFWKTHSLAVPSHDSVNSLGEGAGHPQRTQRSSLLRLVRMVNVAIYTQDPTLLSTIYATIRSRLVNGEYDDEEFLDAVKFVWCKRPVSWERYEAVRKILLTELLRVRGKVCERLEKYFQHVVEESGGEEGAFMMAFNLGQIWWEENEHDTAL</sequence>
<name>A0A9W8X906_9PLEO</name>
<dbReference type="Proteomes" id="UP001140513">
    <property type="component" value="Unassembled WGS sequence"/>
</dbReference>
<keyword evidence="4" id="KW-1185">Reference proteome</keyword>
<reference evidence="3" key="1">
    <citation type="submission" date="2022-10" db="EMBL/GenBank/DDBJ databases">
        <title>Tapping the CABI collections for fungal endophytes: first genome assemblies for Collariella, Neodidymelliopsis, Ascochyta clinopodiicola, Didymella pomorum, Didymosphaeria variabile, Neocosmospora piperis and Neocucurbitaria cava.</title>
        <authorList>
            <person name="Hill R."/>
        </authorList>
    </citation>
    <scope>NUCLEOTIDE SEQUENCE</scope>
    <source>
        <strain evidence="3">IMI 356815</strain>
    </source>
</reference>
<dbReference type="EMBL" id="JAPEUX010000010">
    <property type="protein sequence ID" value="KAJ4344573.1"/>
    <property type="molecule type" value="Genomic_DNA"/>
</dbReference>
<dbReference type="RefSeq" id="XP_056065025.1">
    <property type="nucleotide sequence ID" value="XM_056221038.1"/>
</dbReference>
<proteinExistence type="predicted"/>
<evidence type="ECO:0000313" key="3">
    <source>
        <dbReference type="EMBL" id="KAJ4344573.1"/>
    </source>
</evidence>
<comment type="caution">
    <text evidence="3">The sequence shown here is derived from an EMBL/GenBank/DDBJ whole genome shotgun (WGS) entry which is preliminary data.</text>
</comment>
<keyword evidence="1" id="KW-0175">Coiled coil</keyword>
<feature type="region of interest" description="Disordered" evidence="2">
    <location>
        <begin position="1"/>
        <end position="21"/>
    </location>
</feature>
<feature type="coiled-coil region" evidence="1">
    <location>
        <begin position="33"/>
        <end position="60"/>
    </location>
</feature>
<feature type="compositionally biased region" description="Polar residues" evidence="2">
    <location>
        <begin position="1"/>
        <end position="10"/>
    </location>
</feature>
<dbReference type="AlphaFoldDB" id="A0A9W8X906"/>
<evidence type="ECO:0000256" key="1">
    <source>
        <dbReference type="SAM" id="Coils"/>
    </source>
</evidence>
<protein>
    <submittedName>
        <fullName evidence="3">Uncharacterized protein</fullName>
    </submittedName>
</protein>
<dbReference type="OrthoDB" id="3804322at2759"/>
<evidence type="ECO:0000256" key="2">
    <source>
        <dbReference type="SAM" id="MobiDB-lite"/>
    </source>
</evidence>
<accession>A0A9W8X906</accession>
<gene>
    <name evidence="3" type="ORF">N0V89_012317</name>
</gene>
<dbReference type="GeneID" id="80915847"/>
<organism evidence="3 4">
    <name type="scientific">Didymosphaeria variabile</name>
    <dbReference type="NCBI Taxonomy" id="1932322"/>
    <lineage>
        <taxon>Eukaryota</taxon>
        <taxon>Fungi</taxon>
        <taxon>Dikarya</taxon>
        <taxon>Ascomycota</taxon>
        <taxon>Pezizomycotina</taxon>
        <taxon>Dothideomycetes</taxon>
        <taxon>Pleosporomycetidae</taxon>
        <taxon>Pleosporales</taxon>
        <taxon>Massarineae</taxon>
        <taxon>Didymosphaeriaceae</taxon>
        <taxon>Didymosphaeria</taxon>
    </lineage>
</organism>
<evidence type="ECO:0000313" key="4">
    <source>
        <dbReference type="Proteomes" id="UP001140513"/>
    </source>
</evidence>